<evidence type="ECO:0000313" key="3">
    <source>
        <dbReference type="Proteomes" id="UP000037729"/>
    </source>
</evidence>
<organism evidence="2 3">
    <name type="scientific">Haloarcula rubripromontorii</name>
    <dbReference type="NCBI Taxonomy" id="1705562"/>
    <lineage>
        <taxon>Archaea</taxon>
        <taxon>Methanobacteriati</taxon>
        <taxon>Methanobacteriota</taxon>
        <taxon>Stenosarchaea group</taxon>
        <taxon>Halobacteria</taxon>
        <taxon>Halobacteriales</taxon>
        <taxon>Haloarculaceae</taxon>
        <taxon>Haloarcula</taxon>
    </lineage>
</organism>
<keyword evidence="3" id="KW-1185">Reference proteome</keyword>
<protein>
    <submittedName>
        <fullName evidence="2">Uncharacterized protein</fullName>
    </submittedName>
</protein>
<dbReference type="PATRIC" id="fig|1705562.3.peg.1245"/>
<comment type="caution">
    <text evidence="2">The sequence shown here is derived from an EMBL/GenBank/DDBJ whole genome shotgun (WGS) entry which is preliminary data.</text>
</comment>
<evidence type="ECO:0000313" key="2">
    <source>
        <dbReference type="EMBL" id="KOX94567.1"/>
    </source>
</evidence>
<evidence type="ECO:0000256" key="1">
    <source>
        <dbReference type="SAM" id="MobiDB-lite"/>
    </source>
</evidence>
<reference evidence="2 3" key="1">
    <citation type="submission" date="2015-08" db="EMBL/GenBank/DDBJ databases">
        <title>Genomes of Isolates from Cabo Rojo, PR.</title>
        <authorList>
            <person name="Sanchez-Nieves R.L."/>
            <person name="Montalvo-Rodriguez R."/>
        </authorList>
    </citation>
    <scope>NUCLEOTIDE SEQUENCE [LARGE SCALE GENOMIC DNA]</scope>
    <source>
        <strain evidence="2 3">SL3</strain>
    </source>
</reference>
<sequence length="143" mass="15125">METETSAGVESRTARNDARSEKTAGSSYTVYRVHCPDCGHSKECNNRADAATRQRKTPCPNCDRMMGVTELQRPGDSAEFRLASQAVAAAIDAQRSVSGDDVPSVNAILEAMGRSPYGYPSDGGPTALTANQAARTLVEDGAL</sequence>
<feature type="region of interest" description="Disordered" evidence="1">
    <location>
        <begin position="1"/>
        <end position="26"/>
    </location>
</feature>
<dbReference type="Proteomes" id="UP000037729">
    <property type="component" value="Unassembled WGS sequence"/>
</dbReference>
<gene>
    <name evidence="2" type="ORF">AMS69_01515</name>
</gene>
<dbReference type="EMBL" id="LIUF01000001">
    <property type="protein sequence ID" value="KOX94567.1"/>
    <property type="molecule type" value="Genomic_DNA"/>
</dbReference>
<accession>A0A0M9ALN8</accession>
<dbReference type="AlphaFoldDB" id="A0A0M9ALN8"/>
<proteinExistence type="predicted"/>
<name>A0A0M9ALN8_9EURY</name>
<dbReference type="OrthoDB" id="385623at2157"/>
<feature type="compositionally biased region" description="Basic and acidic residues" evidence="1">
    <location>
        <begin position="12"/>
        <end position="22"/>
    </location>
</feature>
<dbReference type="RefSeq" id="WP_053966336.1">
    <property type="nucleotide sequence ID" value="NZ_LIUF01000001.1"/>
</dbReference>